<comment type="function">
    <text evidence="12 13">F(1)F(0) ATP synthase produces ATP from ADP in the presence of a proton or sodium gradient. F-type ATPases consist of two structural domains, F(1) containing the extramembraneous catalytic core and F(0) containing the membrane proton channel, linked together by a central stalk and a peripheral stalk. During catalysis, ATP synthesis in the catalytic domain of F(1) is coupled via a rotary mechanism of the central stalk subunits to proton translocation.</text>
</comment>
<evidence type="ECO:0000256" key="1">
    <source>
        <dbReference type="ARBA" id="ARBA00004141"/>
    </source>
</evidence>
<dbReference type="CDD" id="cd18121">
    <property type="entry name" value="ATP-synt_Fo_c"/>
    <property type="match status" value="1"/>
</dbReference>
<dbReference type="InterPro" id="IPR002379">
    <property type="entry name" value="ATPase_proteolipid_c-like_dom"/>
</dbReference>
<keyword evidence="8 13" id="KW-0406">Ion transport</keyword>
<keyword evidence="16" id="KW-1185">Reference proteome</keyword>
<keyword evidence="5 13" id="KW-0812">Transmembrane</keyword>
<dbReference type="PANTHER" id="PTHR10031">
    <property type="entry name" value="ATP SYNTHASE LIPID-BINDING PROTEIN, MITOCHONDRIAL"/>
    <property type="match status" value="1"/>
</dbReference>
<evidence type="ECO:0000256" key="6">
    <source>
        <dbReference type="ARBA" id="ARBA00022781"/>
    </source>
</evidence>
<dbReference type="NCBIfam" id="TIGR01260">
    <property type="entry name" value="ATP_synt_c"/>
    <property type="match status" value="1"/>
</dbReference>
<evidence type="ECO:0000256" key="7">
    <source>
        <dbReference type="ARBA" id="ARBA00022989"/>
    </source>
</evidence>
<dbReference type="SUPFAM" id="SSF81333">
    <property type="entry name" value="F1F0 ATP synthase subunit C"/>
    <property type="match status" value="1"/>
</dbReference>
<dbReference type="InterPro" id="IPR020537">
    <property type="entry name" value="ATP_synth_F0_csu_DDCD_BS"/>
</dbReference>
<dbReference type="Pfam" id="PF00137">
    <property type="entry name" value="ATP-synt_C"/>
    <property type="match status" value="1"/>
</dbReference>
<reference evidence="16" key="1">
    <citation type="journal article" date="2019" name="Int. J. Syst. Evol. Microbiol.">
        <title>The Global Catalogue of Microorganisms (GCM) 10K type strain sequencing project: providing services to taxonomists for standard genome sequencing and annotation.</title>
        <authorList>
            <consortium name="The Broad Institute Genomics Platform"/>
            <consortium name="The Broad Institute Genome Sequencing Center for Infectious Disease"/>
            <person name="Wu L."/>
            <person name="Ma J."/>
        </authorList>
    </citation>
    <scope>NUCLEOTIDE SEQUENCE [LARGE SCALE GENOMIC DNA]</scope>
    <source>
        <strain evidence="16">CCM 8939</strain>
    </source>
</reference>
<sequence>MVGSIAAIGAGLAVIGAGIGIGQVGGKAMEGIARQPEAASKIQTAMIIAAALIEGAALFGVVVALLGNNPK</sequence>
<feature type="domain" description="V-ATPase proteolipid subunit C-like" evidence="14">
    <location>
        <begin position="6"/>
        <end position="66"/>
    </location>
</feature>
<evidence type="ECO:0000256" key="10">
    <source>
        <dbReference type="ARBA" id="ARBA00023136"/>
    </source>
</evidence>
<accession>A0ABQ2BJT8</accession>
<keyword evidence="7 13" id="KW-1133">Transmembrane helix</keyword>
<dbReference type="HAMAP" id="MF_01396">
    <property type="entry name" value="ATP_synth_c_bact"/>
    <property type="match status" value="1"/>
</dbReference>
<feature type="transmembrane region" description="Helical" evidence="13">
    <location>
        <begin position="6"/>
        <end position="24"/>
    </location>
</feature>
<organism evidence="15 16">
    <name type="scientific">Pedobacter mendelii</name>
    <dbReference type="NCBI Taxonomy" id="1908240"/>
    <lineage>
        <taxon>Bacteria</taxon>
        <taxon>Pseudomonadati</taxon>
        <taxon>Bacteroidota</taxon>
        <taxon>Sphingobacteriia</taxon>
        <taxon>Sphingobacteriales</taxon>
        <taxon>Sphingobacteriaceae</taxon>
        <taxon>Pedobacter</taxon>
    </lineage>
</organism>
<dbReference type="InterPro" id="IPR005953">
    <property type="entry name" value="ATP_synth_csu_bac/chlpt"/>
</dbReference>
<evidence type="ECO:0000256" key="11">
    <source>
        <dbReference type="ARBA" id="ARBA00023310"/>
    </source>
</evidence>
<evidence type="ECO:0000256" key="5">
    <source>
        <dbReference type="ARBA" id="ARBA00022692"/>
    </source>
</evidence>
<comment type="similarity">
    <text evidence="2 13">Belongs to the ATPase C chain family.</text>
</comment>
<dbReference type="PROSITE" id="PS00605">
    <property type="entry name" value="ATPASE_C"/>
    <property type="match status" value="1"/>
</dbReference>
<dbReference type="PANTHER" id="PTHR10031:SF0">
    <property type="entry name" value="ATPASE PROTEIN 9"/>
    <property type="match status" value="1"/>
</dbReference>
<feature type="transmembrane region" description="Helical" evidence="13">
    <location>
        <begin position="45"/>
        <end position="66"/>
    </location>
</feature>
<evidence type="ECO:0000256" key="4">
    <source>
        <dbReference type="ARBA" id="ARBA00022547"/>
    </source>
</evidence>
<gene>
    <name evidence="13" type="primary">atpE</name>
    <name evidence="15" type="ORF">GCM10008119_29570</name>
</gene>
<comment type="caution">
    <text evidence="15">The sequence shown here is derived from an EMBL/GenBank/DDBJ whole genome shotgun (WGS) entry which is preliminary data.</text>
</comment>
<name>A0ABQ2BJT8_9SPHI</name>
<dbReference type="InterPro" id="IPR038662">
    <property type="entry name" value="ATP_synth_F0_csu_sf"/>
</dbReference>
<protein>
    <recommendedName>
        <fullName evidence="13">ATP synthase subunit c</fullName>
    </recommendedName>
    <alternativeName>
        <fullName evidence="13">ATP synthase F(0) sector subunit c</fullName>
    </alternativeName>
    <alternativeName>
        <fullName evidence="13">F-type ATPase subunit c</fullName>
        <shortName evidence="13">F-ATPase subunit c</shortName>
    </alternativeName>
    <alternativeName>
        <fullName evidence="13">Lipid-binding protein</fullName>
    </alternativeName>
</protein>
<keyword evidence="4 13" id="KW-0138">CF(0)</keyword>
<feature type="site" description="Reversibly protonated during proton transport" evidence="13">
    <location>
        <position position="54"/>
    </location>
</feature>
<dbReference type="InterPro" id="IPR000454">
    <property type="entry name" value="ATP_synth_F0_csu"/>
</dbReference>
<dbReference type="RefSeq" id="WP_188415857.1">
    <property type="nucleotide sequence ID" value="NZ_BMDJ01000009.1"/>
</dbReference>
<keyword evidence="9 13" id="KW-0446">Lipid-binding</keyword>
<evidence type="ECO:0000256" key="3">
    <source>
        <dbReference type="ARBA" id="ARBA00022448"/>
    </source>
</evidence>
<keyword evidence="6 13" id="KW-0375">Hydrogen ion transport</keyword>
<dbReference type="PRINTS" id="PR00124">
    <property type="entry name" value="ATPASEC"/>
</dbReference>
<evidence type="ECO:0000313" key="15">
    <source>
        <dbReference type="EMBL" id="GGI27821.1"/>
    </source>
</evidence>
<keyword evidence="3 13" id="KW-0813">Transport</keyword>
<evidence type="ECO:0000313" key="16">
    <source>
        <dbReference type="Proteomes" id="UP000645390"/>
    </source>
</evidence>
<keyword evidence="11 13" id="KW-0066">ATP synthesis</keyword>
<keyword evidence="10 13" id="KW-0472">Membrane</keyword>
<evidence type="ECO:0000256" key="2">
    <source>
        <dbReference type="ARBA" id="ARBA00006704"/>
    </source>
</evidence>
<evidence type="ECO:0000256" key="8">
    <source>
        <dbReference type="ARBA" id="ARBA00023065"/>
    </source>
</evidence>
<evidence type="ECO:0000256" key="12">
    <source>
        <dbReference type="ARBA" id="ARBA00025198"/>
    </source>
</evidence>
<evidence type="ECO:0000259" key="14">
    <source>
        <dbReference type="Pfam" id="PF00137"/>
    </source>
</evidence>
<dbReference type="Proteomes" id="UP000645390">
    <property type="component" value="Unassembled WGS sequence"/>
</dbReference>
<comment type="function">
    <text evidence="13">Key component of the F(0) channel; it plays a direct role in translocation across the membrane. A homomeric c-ring of between 10-14 subunits forms the central stalk rotor element with the F(1) delta and epsilon subunits.</text>
</comment>
<dbReference type="EMBL" id="BMDJ01000009">
    <property type="protein sequence ID" value="GGI27821.1"/>
    <property type="molecule type" value="Genomic_DNA"/>
</dbReference>
<dbReference type="Gene3D" id="1.20.20.10">
    <property type="entry name" value="F1F0 ATP synthase subunit C"/>
    <property type="match status" value="1"/>
</dbReference>
<evidence type="ECO:0000256" key="9">
    <source>
        <dbReference type="ARBA" id="ARBA00023121"/>
    </source>
</evidence>
<keyword evidence="13" id="KW-1003">Cell membrane</keyword>
<evidence type="ECO:0000256" key="13">
    <source>
        <dbReference type="HAMAP-Rule" id="MF_01396"/>
    </source>
</evidence>
<dbReference type="InterPro" id="IPR035921">
    <property type="entry name" value="F/V-ATP_Csub_sf"/>
</dbReference>
<comment type="subcellular location">
    <subcellularLocation>
        <location evidence="13">Cell membrane</location>
        <topology evidence="13">Multi-pass membrane protein</topology>
    </subcellularLocation>
    <subcellularLocation>
        <location evidence="1">Membrane</location>
        <topology evidence="1">Multi-pass membrane protein</topology>
    </subcellularLocation>
</comment>
<proteinExistence type="inferred from homology"/>